<comment type="caution">
    <text evidence="1">The sequence shown here is derived from an EMBL/GenBank/DDBJ whole genome shotgun (WGS) entry which is preliminary data.</text>
</comment>
<reference evidence="1 2" key="1">
    <citation type="submission" date="2023-03" db="EMBL/GenBank/DDBJ databases">
        <authorList>
            <person name="Shen W."/>
            <person name="Cai J."/>
        </authorList>
    </citation>
    <scope>NUCLEOTIDE SEQUENCE [LARGE SCALE GENOMIC DNA]</scope>
    <source>
        <strain evidence="1 2">Y2</strain>
    </source>
</reference>
<dbReference type="RefSeq" id="WP_311931899.1">
    <property type="nucleotide sequence ID" value="NZ_JARPWY010000014.1"/>
</dbReference>
<evidence type="ECO:0008006" key="3">
    <source>
        <dbReference type="Google" id="ProtNLM"/>
    </source>
</evidence>
<dbReference type="Proteomes" id="UP001264335">
    <property type="component" value="Unassembled WGS sequence"/>
</dbReference>
<gene>
    <name evidence="1" type="ORF">P7D79_07050</name>
</gene>
<sequence>MTVYKAYDITEDVAARPDLTQEQIENIEIVVKLVLEGLPTNKIYYQVPEQRISDGVHPVIRYNKKVFDKRKPSLKCINEELDCLAGKLLFEEQVEEKDGSRRRNKKIKEGLLFAKHTPEELILLKFEEIKIMDKATFKPIEGLSIDKQYYKIVVIKKNSFRNITVVDRNKVIAKYWASGFLELERQRDAYVNTIDLIASLEQDKLISTNIGFTDAEYQDVKQQIRDYIFESKNFDKDDVFSSLTFDHKKYPIDSNDLFEKTLFSELDADFDLSKEAIIEKYKRTIRISKSSKLMVDNLYKEIMRDRIEMKGNKLILTIDGEYKDNVKNMLESEMERE</sequence>
<name>A0ABD5F6T1_ENTAV</name>
<organism evidence="1 2">
    <name type="scientific">Enterococcus avium</name>
    <name type="common">Streptococcus avium</name>
    <dbReference type="NCBI Taxonomy" id="33945"/>
    <lineage>
        <taxon>Bacteria</taxon>
        <taxon>Bacillati</taxon>
        <taxon>Bacillota</taxon>
        <taxon>Bacilli</taxon>
        <taxon>Lactobacillales</taxon>
        <taxon>Enterococcaceae</taxon>
        <taxon>Enterococcus</taxon>
    </lineage>
</organism>
<evidence type="ECO:0000313" key="1">
    <source>
        <dbReference type="EMBL" id="MDT2513991.1"/>
    </source>
</evidence>
<protein>
    <recommendedName>
        <fullName evidence="3">Nucleoid-associated protein</fullName>
    </recommendedName>
</protein>
<accession>A0ABD5F6T1</accession>
<dbReference type="EMBL" id="JARPWY010000014">
    <property type="protein sequence ID" value="MDT2513991.1"/>
    <property type="molecule type" value="Genomic_DNA"/>
</dbReference>
<proteinExistence type="predicted"/>
<dbReference type="AlphaFoldDB" id="A0ABD5F6T1"/>
<evidence type="ECO:0000313" key="2">
    <source>
        <dbReference type="Proteomes" id="UP001264335"/>
    </source>
</evidence>